<accession>A0ACB8CJH1</accession>
<organism evidence="1 2">
    <name type="scientific">Dermacentor silvarum</name>
    <name type="common">Tick</name>
    <dbReference type="NCBI Taxonomy" id="543639"/>
    <lineage>
        <taxon>Eukaryota</taxon>
        <taxon>Metazoa</taxon>
        <taxon>Ecdysozoa</taxon>
        <taxon>Arthropoda</taxon>
        <taxon>Chelicerata</taxon>
        <taxon>Arachnida</taxon>
        <taxon>Acari</taxon>
        <taxon>Parasitiformes</taxon>
        <taxon>Ixodida</taxon>
        <taxon>Ixodoidea</taxon>
        <taxon>Ixodidae</taxon>
        <taxon>Rhipicephalinae</taxon>
        <taxon>Dermacentor</taxon>
    </lineage>
</organism>
<evidence type="ECO:0000313" key="1">
    <source>
        <dbReference type="EMBL" id="KAH7944995.1"/>
    </source>
</evidence>
<reference evidence="1" key="1">
    <citation type="submission" date="2020-05" db="EMBL/GenBank/DDBJ databases">
        <title>Large-scale comparative analyses of tick genomes elucidate their genetic diversity and vector capacities.</title>
        <authorList>
            <person name="Jia N."/>
            <person name="Wang J."/>
            <person name="Shi W."/>
            <person name="Du L."/>
            <person name="Sun Y."/>
            <person name="Zhan W."/>
            <person name="Jiang J."/>
            <person name="Wang Q."/>
            <person name="Zhang B."/>
            <person name="Ji P."/>
            <person name="Sakyi L.B."/>
            <person name="Cui X."/>
            <person name="Yuan T."/>
            <person name="Jiang B."/>
            <person name="Yang W."/>
            <person name="Lam T.T.-Y."/>
            <person name="Chang Q."/>
            <person name="Ding S."/>
            <person name="Wang X."/>
            <person name="Zhu J."/>
            <person name="Ruan X."/>
            <person name="Zhao L."/>
            <person name="Wei J."/>
            <person name="Que T."/>
            <person name="Du C."/>
            <person name="Cheng J."/>
            <person name="Dai P."/>
            <person name="Han X."/>
            <person name="Huang E."/>
            <person name="Gao Y."/>
            <person name="Liu J."/>
            <person name="Shao H."/>
            <person name="Ye R."/>
            <person name="Li L."/>
            <person name="Wei W."/>
            <person name="Wang X."/>
            <person name="Wang C."/>
            <person name="Yang T."/>
            <person name="Huo Q."/>
            <person name="Li W."/>
            <person name="Guo W."/>
            <person name="Chen H."/>
            <person name="Zhou L."/>
            <person name="Ni X."/>
            <person name="Tian J."/>
            <person name="Zhou Y."/>
            <person name="Sheng Y."/>
            <person name="Liu T."/>
            <person name="Pan Y."/>
            <person name="Xia L."/>
            <person name="Li J."/>
            <person name="Zhao F."/>
            <person name="Cao W."/>
        </authorList>
    </citation>
    <scope>NUCLEOTIDE SEQUENCE</scope>
    <source>
        <strain evidence="1">Dsil-2018</strain>
    </source>
</reference>
<gene>
    <name evidence="1" type="ORF">HPB49_004576</name>
</gene>
<name>A0ACB8CJH1_DERSI</name>
<evidence type="ECO:0000313" key="2">
    <source>
        <dbReference type="Proteomes" id="UP000821865"/>
    </source>
</evidence>
<keyword evidence="2" id="KW-1185">Reference proteome</keyword>
<dbReference type="EMBL" id="CM023475">
    <property type="protein sequence ID" value="KAH7944995.1"/>
    <property type="molecule type" value="Genomic_DNA"/>
</dbReference>
<dbReference type="Proteomes" id="UP000821865">
    <property type="component" value="Chromosome 6"/>
</dbReference>
<proteinExistence type="predicted"/>
<protein>
    <submittedName>
        <fullName evidence="1">Uncharacterized protein</fullName>
    </submittedName>
</protein>
<sequence>MELFQKEVNKLKVEEMCLLSALRDKQLAERSAGRPLQDEKPAAADLTDCKTQAQDNEEPTNSEFIDLRVDNVLSAPMDISSPPREDIIEEEDDEM</sequence>
<comment type="caution">
    <text evidence="1">The sequence shown here is derived from an EMBL/GenBank/DDBJ whole genome shotgun (WGS) entry which is preliminary data.</text>
</comment>